<keyword evidence="5" id="KW-0812">Transmembrane</keyword>
<dbReference type="GO" id="GO:0003700">
    <property type="term" value="F:DNA-binding transcription factor activity"/>
    <property type="evidence" value="ECO:0007669"/>
    <property type="project" value="InterPro"/>
</dbReference>
<keyword evidence="4" id="KW-0802">TPR repeat</keyword>
<dbReference type="GO" id="GO:0043565">
    <property type="term" value="F:sequence-specific DNA binding"/>
    <property type="evidence" value="ECO:0007669"/>
    <property type="project" value="InterPro"/>
</dbReference>
<dbReference type="InterPro" id="IPR011990">
    <property type="entry name" value="TPR-like_helical_dom_sf"/>
</dbReference>
<keyword evidence="5" id="KW-1133">Transmembrane helix</keyword>
<feature type="repeat" description="TPR" evidence="4">
    <location>
        <begin position="152"/>
        <end position="185"/>
    </location>
</feature>
<keyword evidence="2" id="KW-0238">DNA-binding</keyword>
<dbReference type="EMBL" id="JACVDC010000006">
    <property type="protein sequence ID" value="MBC9795097.1"/>
    <property type="molecule type" value="Genomic_DNA"/>
</dbReference>
<dbReference type="InterPro" id="IPR009057">
    <property type="entry name" value="Homeodomain-like_sf"/>
</dbReference>
<protein>
    <submittedName>
        <fullName evidence="7">Helix-turn-helix transcriptional regulator</fullName>
    </submittedName>
</protein>
<dbReference type="PROSITE" id="PS01124">
    <property type="entry name" value="HTH_ARAC_FAMILY_2"/>
    <property type="match status" value="1"/>
</dbReference>
<dbReference type="InterPro" id="IPR018060">
    <property type="entry name" value="HTH_AraC"/>
</dbReference>
<keyword evidence="8" id="KW-1185">Reference proteome</keyword>
<evidence type="ECO:0000259" key="6">
    <source>
        <dbReference type="PROSITE" id="PS01124"/>
    </source>
</evidence>
<evidence type="ECO:0000256" key="4">
    <source>
        <dbReference type="PROSITE-ProRule" id="PRU00339"/>
    </source>
</evidence>
<keyword evidence="1" id="KW-0805">Transcription regulation</keyword>
<keyword evidence="5" id="KW-0472">Membrane</keyword>
<sequence length="575" mass="67092">MTNLKAFLLLIWCFNLIAFYGQEPMREADPDPLFQKSYEELEDSFYQYRYDTLKARVYASVYLEKGKLDKDKTKQANGYGFMSAISKTEISEKYADSLIAIATTLNDNEHLIRGLFLKARTLRDMGKHKMALDELLKIDQLAIANNDLHQQLNVKYSIGLIKNDIGEYEEALQVFKEYVSHNEELYKKDKSYIKNYTIGLMALGDAYIRNKEYDSAMAINKKGMALAQKDKKALNPIYFTQSGGITAYYQKKHLTAKDSIQRAIDTLLKIGDINNATVGYLYLGKIFQDQNKKEIAARYFAKVDSMVQHHNTVFPEVREAYEFMIDYFKREEDAKSRLQYIEGLLHLDSVLISNSQYLTKHIIQKYDTPRLLLEKDELIYTLQDRQQTSRIRTLILLGVVLFSSVFAFNYYRKQQIYKKKFENLLKKNSTKRKTGFRKVKTQNIEGLNISETALNNITEKLKQFVAKKRFLNNDVSLTNLAKAIDTNPKYLTTVIKFYEQKNFTSYINDLRIDYAIERLKSDLSFRKYSIQAIAREVGFNSTQSFSKLFYKKTGIHPSYFIQHLEKREVRSSKSV</sequence>
<dbReference type="Gene3D" id="1.25.40.10">
    <property type="entry name" value="Tetratricopeptide repeat domain"/>
    <property type="match status" value="1"/>
</dbReference>
<keyword evidence="3" id="KW-0804">Transcription</keyword>
<dbReference type="SMART" id="SM00342">
    <property type="entry name" value="HTH_ARAC"/>
    <property type="match status" value="1"/>
</dbReference>
<evidence type="ECO:0000256" key="1">
    <source>
        <dbReference type="ARBA" id="ARBA00023015"/>
    </source>
</evidence>
<name>A0A926Q0P0_9FLAO</name>
<proteinExistence type="predicted"/>
<dbReference type="PROSITE" id="PS50005">
    <property type="entry name" value="TPR"/>
    <property type="match status" value="1"/>
</dbReference>
<evidence type="ECO:0000313" key="8">
    <source>
        <dbReference type="Proteomes" id="UP000653730"/>
    </source>
</evidence>
<dbReference type="InterPro" id="IPR019734">
    <property type="entry name" value="TPR_rpt"/>
</dbReference>
<reference evidence="7 8" key="1">
    <citation type="submission" date="2020-09" db="EMBL/GenBank/DDBJ databases">
        <title>Sinomicrobium weinanense sp. nov., a halophilic bacteria isolated from saline-alkali soil.</title>
        <authorList>
            <person name="Wu P."/>
            <person name="Ren H."/>
            <person name="Mei Y."/>
            <person name="Liang Y."/>
            <person name="Chen Z."/>
        </authorList>
    </citation>
    <scope>NUCLEOTIDE SEQUENCE [LARGE SCALE GENOMIC DNA]</scope>
    <source>
        <strain evidence="7 8">FJxs</strain>
    </source>
</reference>
<dbReference type="PANTHER" id="PTHR43280">
    <property type="entry name" value="ARAC-FAMILY TRANSCRIPTIONAL REGULATOR"/>
    <property type="match status" value="1"/>
</dbReference>
<evidence type="ECO:0000313" key="7">
    <source>
        <dbReference type="EMBL" id="MBC9795097.1"/>
    </source>
</evidence>
<accession>A0A926Q0P0</accession>
<dbReference type="PANTHER" id="PTHR43280:SF34">
    <property type="entry name" value="ARAC-FAMILY TRANSCRIPTIONAL REGULATOR"/>
    <property type="match status" value="1"/>
</dbReference>
<feature type="transmembrane region" description="Helical" evidence="5">
    <location>
        <begin position="391"/>
        <end position="411"/>
    </location>
</feature>
<evidence type="ECO:0000256" key="3">
    <source>
        <dbReference type="ARBA" id="ARBA00023163"/>
    </source>
</evidence>
<gene>
    <name evidence="7" type="ORF">IBL28_03905</name>
</gene>
<dbReference type="SUPFAM" id="SSF46689">
    <property type="entry name" value="Homeodomain-like"/>
    <property type="match status" value="1"/>
</dbReference>
<evidence type="ECO:0000256" key="2">
    <source>
        <dbReference type="ARBA" id="ARBA00023125"/>
    </source>
</evidence>
<dbReference type="RefSeq" id="WP_187964248.1">
    <property type="nucleotide sequence ID" value="NZ_JACVDC010000006.1"/>
</dbReference>
<dbReference type="Proteomes" id="UP000653730">
    <property type="component" value="Unassembled WGS sequence"/>
</dbReference>
<feature type="domain" description="HTH araC/xylS-type" evidence="6">
    <location>
        <begin position="455"/>
        <end position="563"/>
    </location>
</feature>
<dbReference type="AlphaFoldDB" id="A0A926Q0P0"/>
<dbReference type="Gene3D" id="1.10.10.60">
    <property type="entry name" value="Homeodomain-like"/>
    <property type="match status" value="2"/>
</dbReference>
<evidence type="ECO:0000256" key="5">
    <source>
        <dbReference type="SAM" id="Phobius"/>
    </source>
</evidence>
<dbReference type="SUPFAM" id="SSF48452">
    <property type="entry name" value="TPR-like"/>
    <property type="match status" value="1"/>
</dbReference>
<dbReference type="Pfam" id="PF12833">
    <property type="entry name" value="HTH_18"/>
    <property type="match status" value="1"/>
</dbReference>
<organism evidence="7 8">
    <name type="scientific">Sinomicrobium weinanense</name>
    <dbReference type="NCBI Taxonomy" id="2842200"/>
    <lineage>
        <taxon>Bacteria</taxon>
        <taxon>Pseudomonadati</taxon>
        <taxon>Bacteroidota</taxon>
        <taxon>Flavobacteriia</taxon>
        <taxon>Flavobacteriales</taxon>
        <taxon>Flavobacteriaceae</taxon>
        <taxon>Sinomicrobium</taxon>
    </lineage>
</organism>
<comment type="caution">
    <text evidence="7">The sequence shown here is derived from an EMBL/GenBank/DDBJ whole genome shotgun (WGS) entry which is preliminary data.</text>
</comment>